<feature type="compositionally biased region" description="Basic and acidic residues" evidence="1">
    <location>
        <begin position="1171"/>
        <end position="1180"/>
    </location>
</feature>
<feature type="compositionally biased region" description="Polar residues" evidence="1">
    <location>
        <begin position="1031"/>
        <end position="1048"/>
    </location>
</feature>
<feature type="compositionally biased region" description="Basic and acidic residues" evidence="1">
    <location>
        <begin position="1049"/>
        <end position="1059"/>
    </location>
</feature>
<feature type="compositionally biased region" description="Polar residues" evidence="1">
    <location>
        <begin position="976"/>
        <end position="985"/>
    </location>
</feature>
<evidence type="ECO:0000313" key="3">
    <source>
        <dbReference type="Proteomes" id="UP000054053"/>
    </source>
</evidence>
<evidence type="ECO:0000256" key="1">
    <source>
        <dbReference type="SAM" id="MobiDB-lite"/>
    </source>
</evidence>
<protein>
    <submittedName>
        <fullName evidence="2">Uncharacterized protein</fullName>
    </submittedName>
</protein>
<feature type="compositionally biased region" description="Basic and acidic residues" evidence="1">
    <location>
        <begin position="449"/>
        <end position="459"/>
    </location>
</feature>
<feature type="compositionally biased region" description="Basic and acidic residues" evidence="1">
    <location>
        <begin position="1012"/>
        <end position="1030"/>
    </location>
</feature>
<reference evidence="3" key="1">
    <citation type="journal article" date="2016" name="Genome Announc.">
        <title>Genome sequence of Ustilaginoidea virens IPU010, a rice pathogenic fungus causing false smut.</title>
        <authorList>
            <person name="Kumagai T."/>
            <person name="Ishii T."/>
            <person name="Terai G."/>
            <person name="Umemura M."/>
            <person name="Machida M."/>
            <person name="Asai K."/>
        </authorList>
    </citation>
    <scope>NUCLEOTIDE SEQUENCE [LARGE SCALE GENOMIC DNA]</scope>
    <source>
        <strain evidence="3">IPU010</strain>
    </source>
</reference>
<feature type="compositionally biased region" description="Basic and acidic residues" evidence="1">
    <location>
        <begin position="856"/>
        <end position="865"/>
    </location>
</feature>
<feature type="region of interest" description="Disordered" evidence="1">
    <location>
        <begin position="924"/>
        <end position="1107"/>
    </location>
</feature>
<feature type="compositionally biased region" description="Low complexity" evidence="1">
    <location>
        <begin position="1060"/>
        <end position="1078"/>
    </location>
</feature>
<feature type="region of interest" description="Disordered" evidence="1">
    <location>
        <begin position="385"/>
        <end position="483"/>
    </location>
</feature>
<feature type="region of interest" description="Disordered" evidence="1">
    <location>
        <begin position="1156"/>
        <end position="1180"/>
    </location>
</feature>
<feature type="region of interest" description="Disordered" evidence="1">
    <location>
        <begin position="817"/>
        <end position="893"/>
    </location>
</feature>
<accession>A0A1B5L175</accession>
<name>A0A1B5L175_USTVR</name>
<feature type="compositionally biased region" description="Basic and acidic residues" evidence="1">
    <location>
        <begin position="393"/>
        <end position="411"/>
    </location>
</feature>
<feature type="compositionally biased region" description="Polar residues" evidence="1">
    <location>
        <begin position="999"/>
        <end position="1008"/>
    </location>
</feature>
<feature type="compositionally biased region" description="Polar residues" evidence="1">
    <location>
        <begin position="927"/>
        <end position="936"/>
    </location>
</feature>
<organism evidence="2 3">
    <name type="scientific">Ustilaginoidea virens</name>
    <name type="common">Rice false smut fungus</name>
    <name type="synonym">Villosiclava virens</name>
    <dbReference type="NCBI Taxonomy" id="1159556"/>
    <lineage>
        <taxon>Eukaryota</taxon>
        <taxon>Fungi</taxon>
        <taxon>Dikarya</taxon>
        <taxon>Ascomycota</taxon>
        <taxon>Pezizomycotina</taxon>
        <taxon>Sordariomycetes</taxon>
        <taxon>Hypocreomycetidae</taxon>
        <taxon>Hypocreales</taxon>
        <taxon>Clavicipitaceae</taxon>
        <taxon>Ustilaginoidea</taxon>
    </lineage>
</organism>
<comment type="caution">
    <text evidence="2">The sequence shown here is derived from an EMBL/GenBank/DDBJ whole genome shotgun (WGS) entry which is preliminary data.</text>
</comment>
<feature type="compositionally biased region" description="Basic and acidic residues" evidence="1">
    <location>
        <begin position="956"/>
        <end position="965"/>
    </location>
</feature>
<proteinExistence type="predicted"/>
<dbReference type="AlphaFoldDB" id="A0A1B5L175"/>
<dbReference type="EMBL" id="BBTG02000014">
    <property type="protein sequence ID" value="GAO17182.1"/>
    <property type="molecule type" value="Genomic_DNA"/>
</dbReference>
<sequence length="1207" mass="132764">MSWDDEIISLKDFLKLDRLRQDEYLHRESPGLAAVLSGDETTAKKLFDSVPQSNPAGPDNCLQRSHFLLRVVGTLASQLAWVFWKNMPVIFWVLPYYHYVRLILKRTIPPGWVLVAWLVVVLSHDPVKYTVSRHPLGTIWAPADLWRLWYILAAPVLCQSLLQIPTLLKKLHGLAARCFGDAFDVDISLSEAVIESFKPTLPGSAGDLHDRKVMMDADLAARDFNVDTPEYDWQNRTAHRKSAHGDWDRYYSRLKYTARRRQDRRSLSHCIIVPRFDDSASKRASDLPPKSLRVRIFENRGTQTNLEELQNGMVVAGTQTEAHDATYMQGEEVADKSIAKVQEAVSRVPLSADVRIKTEFITQDPKDAAGTETAQIMYAREKLSLSSTGLPNPERRLRIPAHEKPVHEKEGSGPGLDKQKQPVYDSTDGGSGIPPRAAVSPTLDAVPEASKDEEARLSDDDTTTTAPEHVPLPASPPTPIPNGDCQLKLLQSCVDVDMAELWFADTLPEPTPQISLPMGFGAEGSMDFDTNLLEFFYQDGSIEADISELMTMEVDTATSREGYKDNVDADAPEISNYSREDALGEHFDASASLTQQPAGLEMADLNILCGQMDYLSFVDGDEMLWDNTEFPSGLSDDSFQAFLEALSAPLIETTTDGLLHNEDLDLGQWASFEPTDAVNTDMELDHFGFSEPEYGLDIVMEDQSEHGQKTNPVGSKMGDTADGENVDMQPCTGLEEFEFYSSFTNISIDDYNQLSEYLELGNDQNYTQVERNTLGPVEYDFLTAGLLTNEAEPAPLDDSNGILELFPAEGTAISDAHHSVQQPNDQAGPEACRGQHLEDGSVANPAGSEINSPKRQVAEAEHQEELIPSPQGVERPVADSELRVPGKPDRPSTQVLFESLGTEVIAARPEIALTSAEPTAGVVAAHSQISSRTDIEQSQEVETKDDEATIAAGKKLTSESYRRPELLLAGAEQPSDETANTSFNAVVSGKEVEADSKSGSRAQASDPSPKNRPTDSQDISTRESYGEETIRTPTFVETGTGQLTTRSGHGSDGREDDAKAAAIGPINIGGLILPGGNPSFPGSLEQPVTPARPAKSPSLPRDKEEELQRQKLRWRKYRQARVFIDKGNQVMSTKYGTREKGSVERDEDLKSSRKLAELAGGLPVSNLSPSKEAERWQDKVQPRGVKIVPLSTIRAMMEGQNSGDENE</sequence>
<gene>
    <name evidence="2" type="ORF">UVI_02031190</name>
</gene>
<dbReference type="Proteomes" id="UP000054053">
    <property type="component" value="Unassembled WGS sequence"/>
</dbReference>
<feature type="compositionally biased region" description="Basic and acidic residues" evidence="1">
    <location>
        <begin position="876"/>
        <end position="890"/>
    </location>
</feature>
<evidence type="ECO:0000313" key="2">
    <source>
        <dbReference type="EMBL" id="GAO17182.1"/>
    </source>
</evidence>